<comment type="caution">
    <text evidence="2">The sequence shown here is derived from an EMBL/GenBank/DDBJ whole genome shotgun (WGS) entry which is preliminary data.</text>
</comment>
<evidence type="ECO:0000313" key="2">
    <source>
        <dbReference type="EMBL" id="PWY66148.1"/>
    </source>
</evidence>
<keyword evidence="3" id="KW-1185">Reference proteome</keyword>
<dbReference type="Proteomes" id="UP000246702">
    <property type="component" value="Unassembled WGS sequence"/>
</dbReference>
<dbReference type="RefSeq" id="XP_025461603.1">
    <property type="nucleotide sequence ID" value="XM_025610440.1"/>
</dbReference>
<dbReference type="EMBL" id="MSFK01000053">
    <property type="protein sequence ID" value="PWY66148.1"/>
    <property type="molecule type" value="Genomic_DNA"/>
</dbReference>
<dbReference type="AlphaFoldDB" id="A0A317UZ24"/>
<organism evidence="2 3">
    <name type="scientific">Aspergillus sclerotioniger CBS 115572</name>
    <dbReference type="NCBI Taxonomy" id="1450535"/>
    <lineage>
        <taxon>Eukaryota</taxon>
        <taxon>Fungi</taxon>
        <taxon>Dikarya</taxon>
        <taxon>Ascomycota</taxon>
        <taxon>Pezizomycotina</taxon>
        <taxon>Eurotiomycetes</taxon>
        <taxon>Eurotiomycetidae</taxon>
        <taxon>Eurotiales</taxon>
        <taxon>Aspergillaceae</taxon>
        <taxon>Aspergillus</taxon>
        <taxon>Aspergillus subgen. Circumdati</taxon>
    </lineage>
</organism>
<gene>
    <name evidence="2" type="ORF">BO94DRAFT_528867</name>
</gene>
<proteinExistence type="predicted"/>
<sequence length="130" mass="14024">MTQPPKFQKVEGYPAIDPSHSSSVPSISLTVSFKVDKSGQVVRHSSSLASSSSPIPHDTSIPVIPVHPVQPASQFNHSNLILSSLALYVGSTAAYTSLGSHPLPLRPSCLSLHPHFLFFSHLFGFLDKYC</sequence>
<feature type="region of interest" description="Disordered" evidence="1">
    <location>
        <begin position="1"/>
        <end position="23"/>
    </location>
</feature>
<evidence type="ECO:0000313" key="3">
    <source>
        <dbReference type="Proteomes" id="UP000246702"/>
    </source>
</evidence>
<accession>A0A317UZ24</accession>
<evidence type="ECO:0000256" key="1">
    <source>
        <dbReference type="SAM" id="MobiDB-lite"/>
    </source>
</evidence>
<dbReference type="GeneID" id="37112583"/>
<name>A0A317UZ24_9EURO</name>
<protein>
    <submittedName>
        <fullName evidence="2">Uncharacterized protein</fullName>
    </submittedName>
</protein>
<reference evidence="2 3" key="1">
    <citation type="submission" date="2016-12" db="EMBL/GenBank/DDBJ databases">
        <title>The genomes of Aspergillus section Nigri reveals drivers in fungal speciation.</title>
        <authorList>
            <consortium name="DOE Joint Genome Institute"/>
            <person name="Vesth T.C."/>
            <person name="Nybo J."/>
            <person name="Theobald S."/>
            <person name="Brandl J."/>
            <person name="Frisvad J.C."/>
            <person name="Nielsen K.F."/>
            <person name="Lyhne E.K."/>
            <person name="Kogle M.E."/>
            <person name="Kuo A."/>
            <person name="Riley R."/>
            <person name="Clum A."/>
            <person name="Nolan M."/>
            <person name="Lipzen A."/>
            <person name="Salamov A."/>
            <person name="Henrissat B."/>
            <person name="Wiebenga A."/>
            <person name="De Vries R.P."/>
            <person name="Grigoriev I.V."/>
            <person name="Mortensen U.H."/>
            <person name="Andersen M.R."/>
            <person name="Baker S.E."/>
        </authorList>
    </citation>
    <scope>NUCLEOTIDE SEQUENCE [LARGE SCALE GENOMIC DNA]</scope>
    <source>
        <strain evidence="2 3">CBS 115572</strain>
    </source>
</reference>